<name>A0A0N4VHJ9_ENTVE</name>
<keyword evidence="2" id="KW-1185">Reference proteome</keyword>
<evidence type="ECO:0000313" key="3">
    <source>
        <dbReference type="WBParaSite" id="EVEC_0001030001-mRNA-1"/>
    </source>
</evidence>
<dbReference type="AlphaFoldDB" id="A0A0N4VHJ9"/>
<dbReference type="EMBL" id="UXUI01010197">
    <property type="protein sequence ID" value="VDD94894.1"/>
    <property type="molecule type" value="Genomic_DNA"/>
</dbReference>
<proteinExistence type="predicted"/>
<gene>
    <name evidence="1" type="ORF">EVEC_LOCUS9645</name>
</gene>
<dbReference type="Proteomes" id="UP000274131">
    <property type="component" value="Unassembled WGS sequence"/>
</dbReference>
<organism evidence="3">
    <name type="scientific">Enterobius vermicularis</name>
    <name type="common">Human pinworm</name>
    <dbReference type="NCBI Taxonomy" id="51028"/>
    <lineage>
        <taxon>Eukaryota</taxon>
        <taxon>Metazoa</taxon>
        <taxon>Ecdysozoa</taxon>
        <taxon>Nematoda</taxon>
        <taxon>Chromadorea</taxon>
        <taxon>Rhabditida</taxon>
        <taxon>Spirurina</taxon>
        <taxon>Oxyuridomorpha</taxon>
        <taxon>Oxyuroidea</taxon>
        <taxon>Oxyuridae</taxon>
        <taxon>Enterobius</taxon>
    </lineage>
</organism>
<reference evidence="3" key="1">
    <citation type="submission" date="2017-02" db="UniProtKB">
        <authorList>
            <consortium name="WormBaseParasite"/>
        </authorList>
    </citation>
    <scope>IDENTIFICATION</scope>
</reference>
<dbReference type="WBParaSite" id="EVEC_0001030001-mRNA-1">
    <property type="protein sequence ID" value="EVEC_0001030001-mRNA-1"/>
    <property type="gene ID" value="EVEC_0001030001"/>
</dbReference>
<protein>
    <submittedName>
        <fullName evidence="1 3">Uncharacterized protein</fullName>
    </submittedName>
</protein>
<evidence type="ECO:0000313" key="2">
    <source>
        <dbReference type="Proteomes" id="UP000274131"/>
    </source>
</evidence>
<accession>A0A0N4VHJ9</accession>
<reference evidence="1 2" key="2">
    <citation type="submission" date="2018-10" db="EMBL/GenBank/DDBJ databases">
        <authorList>
            <consortium name="Pathogen Informatics"/>
        </authorList>
    </citation>
    <scope>NUCLEOTIDE SEQUENCE [LARGE SCALE GENOMIC DNA]</scope>
</reference>
<evidence type="ECO:0000313" key="1">
    <source>
        <dbReference type="EMBL" id="VDD94894.1"/>
    </source>
</evidence>
<sequence length="151" mass="16646">MCGEGLVDSNGSNYLDSLDDVLDITGILVLLLSGDGSGESCFENDENSANVDDRDCSEVGTVAVFAVAAAAVPEYAFKIFPGRYCDQWNSIEGLYSSIVWLERNISTSSLFLHLLPKTNVPLDNAQHSVDARLDIWMVEWMYRRTSIRVDG</sequence>